<proteinExistence type="predicted"/>
<name>A0A016UZ30_9BILA</name>
<evidence type="ECO:0000313" key="1">
    <source>
        <dbReference type="EMBL" id="EYC20266.1"/>
    </source>
</evidence>
<keyword evidence="2" id="KW-1185">Reference proteome</keyword>
<dbReference type="AlphaFoldDB" id="A0A016UZ30"/>
<accession>A0A016UZ30</accession>
<organism evidence="1 2">
    <name type="scientific">Ancylostoma ceylanicum</name>
    <dbReference type="NCBI Taxonomy" id="53326"/>
    <lineage>
        <taxon>Eukaryota</taxon>
        <taxon>Metazoa</taxon>
        <taxon>Ecdysozoa</taxon>
        <taxon>Nematoda</taxon>
        <taxon>Chromadorea</taxon>
        <taxon>Rhabditida</taxon>
        <taxon>Rhabditina</taxon>
        <taxon>Rhabditomorpha</taxon>
        <taxon>Strongyloidea</taxon>
        <taxon>Ancylostomatidae</taxon>
        <taxon>Ancylostomatinae</taxon>
        <taxon>Ancylostoma</taxon>
    </lineage>
</organism>
<gene>
    <name evidence="1" type="primary">Acey_s0022.g541</name>
    <name evidence="1" type="ORF">Y032_0022g541</name>
</gene>
<sequence length="137" mass="15388">MDFSKQYICDLLICTYTTSNLVNQHPYPAAVLTLCLGIIQPPKALRKIGPDAFVLSTPTSMFPLDREAHPESTIVDCSSGLIQIHDKLFVNLESVLCMKKYRLQLSLAFLSWSLVAPSRMFGGRSEKRFSSLWPHSP</sequence>
<dbReference type="Proteomes" id="UP000024635">
    <property type="component" value="Unassembled WGS sequence"/>
</dbReference>
<evidence type="ECO:0000313" key="2">
    <source>
        <dbReference type="Proteomes" id="UP000024635"/>
    </source>
</evidence>
<reference evidence="2" key="1">
    <citation type="journal article" date="2015" name="Nat. Genet.">
        <title>The genome and transcriptome of the zoonotic hookworm Ancylostoma ceylanicum identify infection-specific gene families.</title>
        <authorList>
            <person name="Schwarz E.M."/>
            <person name="Hu Y."/>
            <person name="Antoshechkin I."/>
            <person name="Miller M.M."/>
            <person name="Sternberg P.W."/>
            <person name="Aroian R.V."/>
        </authorList>
    </citation>
    <scope>NUCLEOTIDE SEQUENCE</scope>
    <source>
        <strain evidence="2">HY135</strain>
    </source>
</reference>
<comment type="caution">
    <text evidence="1">The sequence shown here is derived from an EMBL/GenBank/DDBJ whole genome shotgun (WGS) entry which is preliminary data.</text>
</comment>
<protein>
    <submittedName>
        <fullName evidence="1">Uncharacterized protein</fullName>
    </submittedName>
</protein>
<dbReference type="EMBL" id="JARK01001358">
    <property type="protein sequence ID" value="EYC20266.1"/>
    <property type="molecule type" value="Genomic_DNA"/>
</dbReference>